<evidence type="ECO:0000256" key="4">
    <source>
        <dbReference type="SAM" id="MobiDB-lite"/>
    </source>
</evidence>
<keyword evidence="8" id="KW-1185">Reference proteome</keyword>
<keyword evidence="7" id="KW-0132">Cell division</keyword>
<dbReference type="PROSITE" id="PS50901">
    <property type="entry name" value="FTSK"/>
    <property type="match status" value="1"/>
</dbReference>
<dbReference type="EMBL" id="JAJAUY010000001">
    <property type="protein sequence ID" value="MCB5177798.1"/>
    <property type="molecule type" value="Genomic_DNA"/>
</dbReference>
<dbReference type="Proteomes" id="UP001199054">
    <property type="component" value="Unassembled WGS sequence"/>
</dbReference>
<dbReference type="PANTHER" id="PTHR22683">
    <property type="entry name" value="SPORULATION PROTEIN RELATED"/>
    <property type="match status" value="1"/>
</dbReference>
<dbReference type="GO" id="GO:0051301">
    <property type="term" value="P:cell division"/>
    <property type="evidence" value="ECO:0007669"/>
    <property type="project" value="UniProtKB-KW"/>
</dbReference>
<dbReference type="RefSeq" id="WP_226724204.1">
    <property type="nucleotide sequence ID" value="NZ_JAJAUY010000001.1"/>
</dbReference>
<keyword evidence="7" id="KW-0131">Cell cycle</keyword>
<name>A0ABS8AZL9_9ACTN</name>
<feature type="binding site" evidence="3">
    <location>
        <begin position="392"/>
        <end position="399"/>
    </location>
    <ligand>
        <name>ATP</name>
        <dbReference type="ChEBI" id="CHEBI:30616"/>
    </ligand>
</feature>
<gene>
    <name evidence="7" type="ORF">LG632_00100</name>
</gene>
<dbReference type="PANTHER" id="PTHR22683:SF47">
    <property type="entry name" value="FTSK DOMAIN-CONTAINING PROTEIN YDCQ"/>
    <property type="match status" value="1"/>
</dbReference>
<keyword evidence="5" id="KW-0812">Transmembrane</keyword>
<sequence length="740" mass="79588">MNHPDEENELLSRLEADMGSHSGADAGADVVDLGKARSARTESPDSAARPRPDSSDTGGVDESGQTTARPLVDGPDVAGPGYLGRLAGAKRRAIVPAWLRSKAELKAAASWVARHYAHLAGYHALRSPVYVGRLALQAPRGAARFVGGSLRWIADREGEPVRLAAVRREDVGDYLKLSRQRDGRVRLRTLVVALATLVGTITALALYVLAPGWFQAVSLGALVLALGAAGGHADAPVVHRAVEVTKAPKLTSDIVLRALGALGIAPISQAQAKGRDGFTFTAPITRDGPGWRAEGDLPYGVTVTDVIERRDKLASGLRRPLGCVWPEAVPDEHTGHLVLWVGDQDMTKAKKPKWPLLVSGVVDLFQPVAYGTDQRGRWVEVTLMYIAGVIGAIPRMGKTFLLRLLLLIAALDPRAELHTYDMKGTGDLDPVGNAVSHRHAAGDDDDSIAYTLADFRELREELRRRVKVIRSLPRDICPENKVTSLLADKRSLGLHPIVIGVDECQVLFEHPEHGKEFEEIATDLVKRGPATGIVLLLATQRPDAKSLPTGISANASARWCLKVMGQTENDMVLGTSSYKRGVRATMFAWGDKGIHYFMGEGADARIVASTYVDAPGAETVAVRARQVRQKAGLLTGHALGEAPEQVTGPTYDLLADIVAVVPAAEPKVWSETVAARLAELRPEVYDGWDPEALAAALKPHGISTLQVGRRIDGKVVNRRGIDRSHITTTIAERDGRRDAG</sequence>
<feature type="region of interest" description="Disordered" evidence="4">
    <location>
        <begin position="1"/>
        <end position="76"/>
    </location>
</feature>
<evidence type="ECO:0000313" key="7">
    <source>
        <dbReference type="EMBL" id="MCB5177798.1"/>
    </source>
</evidence>
<accession>A0ABS8AZL9</accession>
<evidence type="ECO:0000256" key="5">
    <source>
        <dbReference type="SAM" id="Phobius"/>
    </source>
</evidence>
<evidence type="ECO:0000256" key="1">
    <source>
        <dbReference type="ARBA" id="ARBA00022741"/>
    </source>
</evidence>
<protein>
    <submittedName>
        <fullName evidence="7">Cell division protein FtsK</fullName>
    </submittedName>
</protein>
<keyword evidence="2 3" id="KW-0067">ATP-binding</keyword>
<dbReference type="InterPro" id="IPR002543">
    <property type="entry name" value="FtsK_dom"/>
</dbReference>
<dbReference type="SUPFAM" id="SSF52540">
    <property type="entry name" value="P-loop containing nucleoside triphosphate hydrolases"/>
    <property type="match status" value="1"/>
</dbReference>
<dbReference type="InterPro" id="IPR050206">
    <property type="entry name" value="FtsK/SpoIIIE/SftA"/>
</dbReference>
<evidence type="ECO:0000256" key="3">
    <source>
        <dbReference type="PROSITE-ProRule" id="PRU00289"/>
    </source>
</evidence>
<reference evidence="7 8" key="1">
    <citation type="submission" date="2021-10" db="EMBL/GenBank/DDBJ databases">
        <title>Streptomyces sp. strain SMC 277, a novel streptomycete isolated from soil.</title>
        <authorList>
            <person name="Chanama M."/>
        </authorList>
    </citation>
    <scope>NUCLEOTIDE SEQUENCE [LARGE SCALE GENOMIC DNA]</scope>
    <source>
        <strain evidence="7 8">SMC 277</strain>
    </source>
</reference>
<keyword evidence="5" id="KW-0472">Membrane</keyword>
<comment type="caution">
    <text evidence="7">The sequence shown here is derived from an EMBL/GenBank/DDBJ whole genome shotgun (WGS) entry which is preliminary data.</text>
</comment>
<dbReference type="InterPro" id="IPR027417">
    <property type="entry name" value="P-loop_NTPase"/>
</dbReference>
<keyword evidence="5" id="KW-1133">Transmembrane helix</keyword>
<dbReference type="Gene3D" id="3.40.50.300">
    <property type="entry name" value="P-loop containing nucleotide triphosphate hydrolases"/>
    <property type="match status" value="1"/>
</dbReference>
<feature type="transmembrane region" description="Helical" evidence="5">
    <location>
        <begin position="185"/>
        <end position="207"/>
    </location>
</feature>
<organism evidence="7 8">
    <name type="scientific">Streptomyces antimicrobicus</name>
    <dbReference type="NCBI Taxonomy" id="2883108"/>
    <lineage>
        <taxon>Bacteria</taxon>
        <taxon>Bacillati</taxon>
        <taxon>Actinomycetota</taxon>
        <taxon>Actinomycetes</taxon>
        <taxon>Kitasatosporales</taxon>
        <taxon>Streptomycetaceae</taxon>
        <taxon>Streptomyces</taxon>
    </lineage>
</organism>
<proteinExistence type="predicted"/>
<evidence type="ECO:0000313" key="8">
    <source>
        <dbReference type="Proteomes" id="UP001199054"/>
    </source>
</evidence>
<evidence type="ECO:0000259" key="6">
    <source>
        <dbReference type="PROSITE" id="PS50901"/>
    </source>
</evidence>
<feature type="domain" description="FtsK" evidence="6">
    <location>
        <begin position="365"/>
        <end position="570"/>
    </location>
</feature>
<keyword evidence="1 3" id="KW-0547">Nucleotide-binding</keyword>
<evidence type="ECO:0000256" key="2">
    <source>
        <dbReference type="ARBA" id="ARBA00022840"/>
    </source>
</evidence>
<feature type="compositionally biased region" description="Basic and acidic residues" evidence="4">
    <location>
        <begin position="32"/>
        <end position="54"/>
    </location>
</feature>